<dbReference type="Proteomes" id="UP000627715">
    <property type="component" value="Unassembled WGS sequence"/>
</dbReference>
<evidence type="ECO:0000313" key="3">
    <source>
        <dbReference type="EMBL" id="GFZ83798.1"/>
    </source>
</evidence>
<sequence length="106" mass="11909">MTDINELMKQAKQMQEKFQEAQAEAAKRSVIGESGAGLVKIEVGGRYDVRRVEIDPDVMKEDKEMVEDLVAAAFNDAVKKLEETNKDTMSQMASGFQMPEGFKFPF</sequence>
<protein>
    <recommendedName>
        <fullName evidence="2">Nucleoid-associated protein GCM10011403_29210</fullName>
    </recommendedName>
</protein>
<dbReference type="InterPro" id="IPR036894">
    <property type="entry name" value="YbaB-like_sf"/>
</dbReference>
<keyword evidence="1 2" id="KW-0238">DNA-binding</keyword>
<dbReference type="GO" id="GO:0003677">
    <property type="term" value="F:DNA binding"/>
    <property type="evidence" value="ECO:0007669"/>
    <property type="project" value="UniProtKB-UniRule"/>
</dbReference>
<dbReference type="GO" id="GO:0043590">
    <property type="term" value="C:bacterial nucleoid"/>
    <property type="evidence" value="ECO:0007669"/>
    <property type="project" value="UniProtKB-UniRule"/>
</dbReference>
<reference evidence="3" key="1">
    <citation type="journal article" date="2014" name="Int. J. Syst. Evol. Microbiol.">
        <title>Complete genome sequence of Corynebacterium casei LMG S-19264T (=DSM 44701T), isolated from a smear-ripened cheese.</title>
        <authorList>
            <consortium name="US DOE Joint Genome Institute (JGI-PGF)"/>
            <person name="Walter F."/>
            <person name="Albersmeier A."/>
            <person name="Kalinowski J."/>
            <person name="Ruckert C."/>
        </authorList>
    </citation>
    <scope>NUCLEOTIDE SEQUENCE</scope>
    <source>
        <strain evidence="3">CGMCC 1.15425</strain>
    </source>
</reference>
<dbReference type="AlphaFoldDB" id="A0A916QPA0"/>
<comment type="function">
    <text evidence="2">Binds to DNA and alters its conformation. May be involved in regulation of gene expression, nucleoid organization and DNA protection.</text>
</comment>
<accession>A0A916QPA0</accession>
<dbReference type="PANTHER" id="PTHR33449:SF1">
    <property type="entry name" value="NUCLEOID-ASSOCIATED PROTEIN YBAB"/>
    <property type="match status" value="1"/>
</dbReference>
<proteinExistence type="inferred from homology"/>
<dbReference type="PIRSF" id="PIRSF004555">
    <property type="entry name" value="UCP004555"/>
    <property type="match status" value="1"/>
</dbReference>
<dbReference type="OrthoDB" id="9808738at2"/>
<dbReference type="PANTHER" id="PTHR33449">
    <property type="entry name" value="NUCLEOID-ASSOCIATED PROTEIN YBAB"/>
    <property type="match status" value="1"/>
</dbReference>
<dbReference type="NCBIfam" id="TIGR00103">
    <property type="entry name" value="DNA_YbaB_EbfC"/>
    <property type="match status" value="1"/>
</dbReference>
<comment type="subunit">
    <text evidence="2">Homodimer.</text>
</comment>
<dbReference type="Gene3D" id="3.30.1310.10">
    <property type="entry name" value="Nucleoid-associated protein YbaB-like domain"/>
    <property type="match status" value="1"/>
</dbReference>
<gene>
    <name evidence="3" type="primary">ybaB</name>
    <name evidence="3" type="ORF">GCM10011403_29210</name>
</gene>
<dbReference type="RefSeq" id="WP_068811118.1">
    <property type="nucleotide sequence ID" value="NZ_BMIY01000015.1"/>
</dbReference>
<comment type="similarity">
    <text evidence="2">Belongs to the YbaB/EbfC family.</text>
</comment>
<dbReference type="Pfam" id="PF02575">
    <property type="entry name" value="YbaB_DNA_bd"/>
    <property type="match status" value="1"/>
</dbReference>
<comment type="caution">
    <text evidence="3">The sequence shown here is derived from an EMBL/GenBank/DDBJ whole genome shotgun (WGS) entry which is preliminary data.</text>
</comment>
<organism evidence="3 4">
    <name type="scientific">Pseudohongiella nitratireducens</name>
    <dbReference type="NCBI Taxonomy" id="1768907"/>
    <lineage>
        <taxon>Bacteria</taxon>
        <taxon>Pseudomonadati</taxon>
        <taxon>Pseudomonadota</taxon>
        <taxon>Gammaproteobacteria</taxon>
        <taxon>Pseudomonadales</taxon>
        <taxon>Pseudohongiellaceae</taxon>
        <taxon>Pseudohongiella</taxon>
    </lineage>
</organism>
<keyword evidence="2" id="KW-0963">Cytoplasm</keyword>
<dbReference type="HAMAP" id="MF_00274">
    <property type="entry name" value="DNA_YbaB_EbfC"/>
    <property type="match status" value="1"/>
</dbReference>
<evidence type="ECO:0000256" key="1">
    <source>
        <dbReference type="ARBA" id="ARBA00023125"/>
    </source>
</evidence>
<evidence type="ECO:0000256" key="2">
    <source>
        <dbReference type="HAMAP-Rule" id="MF_00274"/>
    </source>
</evidence>
<evidence type="ECO:0000313" key="4">
    <source>
        <dbReference type="Proteomes" id="UP000627715"/>
    </source>
</evidence>
<dbReference type="InterPro" id="IPR004401">
    <property type="entry name" value="YbaB/EbfC"/>
</dbReference>
<dbReference type="EMBL" id="BMIY01000015">
    <property type="protein sequence ID" value="GFZ83798.1"/>
    <property type="molecule type" value="Genomic_DNA"/>
</dbReference>
<keyword evidence="4" id="KW-1185">Reference proteome</keyword>
<name>A0A916QPA0_9GAMM</name>
<dbReference type="SUPFAM" id="SSF82607">
    <property type="entry name" value="YbaB-like"/>
    <property type="match status" value="1"/>
</dbReference>
<dbReference type="GO" id="GO:0005829">
    <property type="term" value="C:cytosol"/>
    <property type="evidence" value="ECO:0007669"/>
    <property type="project" value="TreeGrafter"/>
</dbReference>
<reference evidence="3" key="2">
    <citation type="submission" date="2020-09" db="EMBL/GenBank/DDBJ databases">
        <authorList>
            <person name="Sun Q."/>
            <person name="Zhou Y."/>
        </authorList>
    </citation>
    <scope>NUCLEOTIDE SEQUENCE</scope>
    <source>
        <strain evidence="3">CGMCC 1.15425</strain>
    </source>
</reference>
<comment type="subcellular location">
    <subcellularLocation>
        <location evidence="2">Cytoplasm</location>
        <location evidence="2">Nucleoid</location>
    </subcellularLocation>
</comment>